<dbReference type="InterPro" id="IPR052345">
    <property type="entry name" value="Rad_response_metalloprotease"/>
</dbReference>
<dbReference type="RefSeq" id="WP_083327889.1">
    <property type="nucleotide sequence ID" value="NZ_BAABDP010000006.1"/>
</dbReference>
<dbReference type="Pfam" id="PF01381">
    <property type="entry name" value="HTH_3"/>
    <property type="match status" value="1"/>
</dbReference>
<dbReference type="PANTHER" id="PTHR43236:SF1">
    <property type="entry name" value="BLL7220 PROTEIN"/>
    <property type="match status" value="1"/>
</dbReference>
<dbReference type="CDD" id="cd00093">
    <property type="entry name" value="HTH_XRE"/>
    <property type="match status" value="1"/>
</dbReference>
<dbReference type="InterPro" id="IPR001387">
    <property type="entry name" value="Cro/C1-type_HTH"/>
</dbReference>
<dbReference type="InterPro" id="IPR010359">
    <property type="entry name" value="IrrE_HExxH"/>
</dbReference>
<dbReference type="SUPFAM" id="SSF47413">
    <property type="entry name" value="lambda repressor-like DNA-binding domains"/>
    <property type="match status" value="1"/>
</dbReference>
<dbReference type="InterPro" id="IPR010982">
    <property type="entry name" value="Lambda_DNA-bd_dom_sf"/>
</dbReference>
<dbReference type="GO" id="GO:0003677">
    <property type="term" value="F:DNA binding"/>
    <property type="evidence" value="ECO:0007669"/>
    <property type="project" value="InterPro"/>
</dbReference>
<dbReference type="Proteomes" id="UP001071110">
    <property type="component" value="Unassembled WGS sequence"/>
</dbReference>
<dbReference type="AlphaFoldDB" id="A0A9Q4IJ84"/>
<feature type="compositionally biased region" description="Low complexity" evidence="2">
    <location>
        <begin position="360"/>
        <end position="378"/>
    </location>
</feature>
<dbReference type="PANTHER" id="PTHR43236">
    <property type="entry name" value="ANTITOXIN HIGA1"/>
    <property type="match status" value="1"/>
</dbReference>
<accession>A0A9Q4IJ84</accession>
<evidence type="ECO:0000256" key="2">
    <source>
        <dbReference type="SAM" id="MobiDB-lite"/>
    </source>
</evidence>
<sequence length="378" mass="41250">MTLTSQSHERAETSSARISPSRITVARLRRGLTKAELAANLGIAPTTLSRWEDEGPPPSRTESVIEQLEAALGFTAGYFISEELEVPSTDSTLFRAGSRATLRQKSVAVASGANASTLLAWLRRNFDFPEPDLPDFSGFTPSEAARHARTIWQLGDRPVPNSVQLAESLGIAVMGLPPAASAVDAFSLWDGKQPLIFLARRRTPEGTRFDLAHELGHLLLHSSDDPHNGAREENEANQFAADFLIPPGIVNAHLRLHASLDHILRLKTALKVSAMAMLRAAYHHGKLSEREYHSHLTALSARGFRTDEPGSTLQYERSRIFDYVLSPDGGASISSIADETKLPPRDLHALMLSAQPHTVSSATRTTSTPARPTLRVVR</sequence>
<name>A0A9Q4IJ84_9CORY</name>
<dbReference type="PROSITE" id="PS50943">
    <property type="entry name" value="HTH_CROC1"/>
    <property type="match status" value="1"/>
</dbReference>
<comment type="caution">
    <text evidence="4">The sequence shown here is derived from an EMBL/GenBank/DDBJ whole genome shotgun (WGS) entry which is preliminary data.</text>
</comment>
<dbReference type="Gene3D" id="1.10.10.2910">
    <property type="match status" value="1"/>
</dbReference>
<protein>
    <submittedName>
        <fullName evidence="4">XRE family transcriptional regulator</fullName>
    </submittedName>
</protein>
<dbReference type="Pfam" id="PF06114">
    <property type="entry name" value="Peptidase_M78"/>
    <property type="match status" value="1"/>
</dbReference>
<evidence type="ECO:0000259" key="3">
    <source>
        <dbReference type="PROSITE" id="PS50943"/>
    </source>
</evidence>
<reference evidence="4" key="1">
    <citation type="submission" date="2022-08" db="EMBL/GenBank/DDBJ databases">
        <title>Corynebacterium sp. nov., isolated from clinical breast specimens.</title>
        <authorList>
            <person name="Zhang T."/>
        </authorList>
    </citation>
    <scope>NUCLEOTIDE SEQUENCE</scope>
    <source>
        <strain evidence="4">CCUG 57942</strain>
    </source>
</reference>
<evidence type="ECO:0000256" key="1">
    <source>
        <dbReference type="ARBA" id="ARBA00007227"/>
    </source>
</evidence>
<keyword evidence="5" id="KW-1185">Reference proteome</keyword>
<feature type="domain" description="HTH cro/C1-type" evidence="3">
    <location>
        <begin position="23"/>
        <end position="79"/>
    </location>
</feature>
<gene>
    <name evidence="4" type="ORF">NUW87_10720</name>
</gene>
<evidence type="ECO:0000313" key="4">
    <source>
        <dbReference type="EMBL" id="MCZ2221834.1"/>
    </source>
</evidence>
<dbReference type="SMART" id="SM00530">
    <property type="entry name" value="HTH_XRE"/>
    <property type="match status" value="1"/>
</dbReference>
<comment type="similarity">
    <text evidence="1">Belongs to the short-chain fatty acyl-CoA assimilation regulator (ScfR) family.</text>
</comment>
<proteinExistence type="inferred from homology"/>
<organism evidence="4 5">
    <name type="scientific">Corynebacterium pilbarense</name>
    <dbReference type="NCBI Taxonomy" id="1288393"/>
    <lineage>
        <taxon>Bacteria</taxon>
        <taxon>Bacillati</taxon>
        <taxon>Actinomycetota</taxon>
        <taxon>Actinomycetes</taxon>
        <taxon>Mycobacteriales</taxon>
        <taxon>Corynebacteriaceae</taxon>
        <taxon>Corynebacterium</taxon>
    </lineage>
</organism>
<evidence type="ECO:0000313" key="5">
    <source>
        <dbReference type="Proteomes" id="UP001071110"/>
    </source>
</evidence>
<dbReference type="EMBL" id="JANRML010000021">
    <property type="protein sequence ID" value="MCZ2221834.1"/>
    <property type="molecule type" value="Genomic_DNA"/>
</dbReference>
<feature type="region of interest" description="Disordered" evidence="2">
    <location>
        <begin position="356"/>
        <end position="378"/>
    </location>
</feature>
<dbReference type="Gene3D" id="1.10.260.40">
    <property type="entry name" value="lambda repressor-like DNA-binding domains"/>
    <property type="match status" value="1"/>
</dbReference>